<reference evidence="2" key="2">
    <citation type="submission" date="2018-02" db="UniProtKB">
        <authorList>
            <consortium name="EnsemblPlants"/>
        </authorList>
    </citation>
    <scope>IDENTIFICATION</scope>
    <source>
        <strain evidence="2">Williams 82</strain>
    </source>
</reference>
<dbReference type="InParanoid" id="A0A0R0GDL3"/>
<name>A0A0R0GDL3_SOYBN</name>
<evidence type="ECO:0000313" key="2">
    <source>
        <dbReference type="EnsemblPlants" id="KRH13954"/>
    </source>
</evidence>
<dbReference type="Gramene" id="KRH13954">
    <property type="protein sequence ID" value="KRH13954"/>
    <property type="gene ID" value="GLYMA_15G274700"/>
</dbReference>
<sequence>MHMLQQITPIPNVGGSTPHVLILIQRNSPIQSTWSCILLFPVEKLHINLHFIDLSLSFQVFKYMIQANLGPHQHNNQCNLHVNLPRSHILNLARHMYHTWHPPAFMALHRPLSPRLEPSIFNFKVQTKMLVSLHFSLHSLDNTDSNYPKHCRSTILRCGSRKHSQ</sequence>
<reference evidence="1" key="3">
    <citation type="submission" date="2018-07" db="EMBL/GenBank/DDBJ databases">
        <title>WGS assembly of Glycine max.</title>
        <authorList>
            <person name="Schmutz J."/>
            <person name="Cannon S."/>
            <person name="Schlueter J."/>
            <person name="Ma J."/>
            <person name="Mitros T."/>
            <person name="Nelson W."/>
            <person name="Hyten D."/>
            <person name="Song Q."/>
            <person name="Thelen J."/>
            <person name="Cheng J."/>
            <person name="Xu D."/>
            <person name="Hellsten U."/>
            <person name="May G."/>
            <person name="Yu Y."/>
            <person name="Sakurai T."/>
            <person name="Umezawa T."/>
            <person name="Bhattacharyya M."/>
            <person name="Sandhu D."/>
            <person name="Valliyodan B."/>
            <person name="Lindquist E."/>
            <person name="Peto M."/>
            <person name="Grant D."/>
            <person name="Shu S."/>
            <person name="Goodstein D."/>
            <person name="Barry K."/>
            <person name="Futrell-Griggs M."/>
            <person name="Abernathy B."/>
            <person name="Du J."/>
            <person name="Tian Z."/>
            <person name="Zhu L."/>
            <person name="Gill N."/>
            <person name="Joshi T."/>
            <person name="Libault M."/>
            <person name="Sethuraman A."/>
            <person name="Zhang X."/>
            <person name="Shinozaki K."/>
            <person name="Nguyen H."/>
            <person name="Wing R."/>
            <person name="Cregan P."/>
            <person name="Specht J."/>
            <person name="Grimwood J."/>
            <person name="Rokhsar D."/>
            <person name="Stacey G."/>
            <person name="Shoemaker R."/>
            <person name="Jackson S."/>
        </authorList>
    </citation>
    <scope>NUCLEOTIDE SEQUENCE</scope>
    <source>
        <tissue evidence="1">Callus</tissue>
    </source>
</reference>
<evidence type="ECO:0000313" key="3">
    <source>
        <dbReference type="Proteomes" id="UP000008827"/>
    </source>
</evidence>
<reference evidence="1 2" key="1">
    <citation type="journal article" date="2010" name="Nature">
        <title>Genome sequence of the palaeopolyploid soybean.</title>
        <authorList>
            <person name="Schmutz J."/>
            <person name="Cannon S.B."/>
            <person name="Schlueter J."/>
            <person name="Ma J."/>
            <person name="Mitros T."/>
            <person name="Nelson W."/>
            <person name="Hyten D.L."/>
            <person name="Song Q."/>
            <person name="Thelen J.J."/>
            <person name="Cheng J."/>
            <person name="Xu D."/>
            <person name="Hellsten U."/>
            <person name="May G.D."/>
            <person name="Yu Y."/>
            <person name="Sakurai T."/>
            <person name="Umezawa T."/>
            <person name="Bhattacharyya M.K."/>
            <person name="Sandhu D."/>
            <person name="Valliyodan B."/>
            <person name="Lindquist E."/>
            <person name="Peto M."/>
            <person name="Grant D."/>
            <person name="Shu S."/>
            <person name="Goodstein D."/>
            <person name="Barry K."/>
            <person name="Futrell-Griggs M."/>
            <person name="Abernathy B."/>
            <person name="Du J."/>
            <person name="Tian Z."/>
            <person name="Zhu L."/>
            <person name="Gill N."/>
            <person name="Joshi T."/>
            <person name="Libault M."/>
            <person name="Sethuraman A."/>
            <person name="Zhang X.-C."/>
            <person name="Shinozaki K."/>
            <person name="Nguyen H.T."/>
            <person name="Wing R.A."/>
            <person name="Cregan P."/>
            <person name="Specht J."/>
            <person name="Grimwood J."/>
            <person name="Rokhsar D."/>
            <person name="Stacey G."/>
            <person name="Shoemaker R.C."/>
            <person name="Jackson S.A."/>
        </authorList>
    </citation>
    <scope>NUCLEOTIDE SEQUENCE</scope>
    <source>
        <strain evidence="2">cv. Williams 82</strain>
        <tissue evidence="1">Callus</tissue>
    </source>
</reference>
<organism evidence="1">
    <name type="scientific">Glycine max</name>
    <name type="common">Soybean</name>
    <name type="synonym">Glycine hispida</name>
    <dbReference type="NCBI Taxonomy" id="3847"/>
    <lineage>
        <taxon>Eukaryota</taxon>
        <taxon>Viridiplantae</taxon>
        <taxon>Streptophyta</taxon>
        <taxon>Embryophyta</taxon>
        <taxon>Tracheophyta</taxon>
        <taxon>Spermatophyta</taxon>
        <taxon>Magnoliopsida</taxon>
        <taxon>eudicotyledons</taxon>
        <taxon>Gunneridae</taxon>
        <taxon>Pentapetalae</taxon>
        <taxon>rosids</taxon>
        <taxon>fabids</taxon>
        <taxon>Fabales</taxon>
        <taxon>Fabaceae</taxon>
        <taxon>Papilionoideae</taxon>
        <taxon>50 kb inversion clade</taxon>
        <taxon>NPAAA clade</taxon>
        <taxon>indigoferoid/millettioid clade</taxon>
        <taxon>Phaseoleae</taxon>
        <taxon>Glycine</taxon>
        <taxon>Glycine subgen. Soja</taxon>
    </lineage>
</organism>
<dbReference type="AlphaFoldDB" id="A0A0R0GDL3"/>
<dbReference type="EMBL" id="CM000848">
    <property type="protein sequence ID" value="KRH13954.1"/>
    <property type="molecule type" value="Genomic_DNA"/>
</dbReference>
<dbReference type="Proteomes" id="UP000008827">
    <property type="component" value="Chromosome 15"/>
</dbReference>
<proteinExistence type="predicted"/>
<protein>
    <submittedName>
        <fullName evidence="1 2">Uncharacterized protein</fullName>
    </submittedName>
</protein>
<keyword evidence="3" id="KW-1185">Reference proteome</keyword>
<accession>A0A0R0GDL3</accession>
<evidence type="ECO:0000313" key="1">
    <source>
        <dbReference type="EMBL" id="KRH13954.1"/>
    </source>
</evidence>
<gene>
    <name evidence="1" type="ORF">GLYMA_15G274700</name>
</gene>
<dbReference type="EnsemblPlants" id="KRH13954">
    <property type="protein sequence ID" value="KRH13954"/>
    <property type="gene ID" value="GLYMA_15G274700"/>
</dbReference>